<dbReference type="AlphaFoldDB" id="A0A4W5MY20"/>
<reference evidence="2" key="3">
    <citation type="submission" date="2025-09" db="UniProtKB">
        <authorList>
            <consortium name="Ensembl"/>
        </authorList>
    </citation>
    <scope>IDENTIFICATION</scope>
</reference>
<evidence type="ECO:0000256" key="1">
    <source>
        <dbReference type="SAM" id="MobiDB-lite"/>
    </source>
</evidence>
<sequence length="95" mass="10260">NTSNNNNVFDIPESEIRARLQSASPSAGRWTELEDVKRLVKGGRSNSVSPTRSSTSSTLPVPRKATVETKIVTQASQSGRLRSSHTDQIHTPAAC</sequence>
<accession>A0A4W5MY20</accession>
<reference evidence="3" key="1">
    <citation type="submission" date="2018-06" db="EMBL/GenBank/DDBJ databases">
        <title>Genome assembly of Danube salmon.</title>
        <authorList>
            <person name="Macqueen D.J."/>
            <person name="Gundappa M.K."/>
        </authorList>
    </citation>
    <scope>NUCLEOTIDE SEQUENCE [LARGE SCALE GENOMIC DNA]</scope>
</reference>
<dbReference type="Ensembl" id="ENSHHUT00000044399.1">
    <property type="protein sequence ID" value="ENSHHUP00000042783.1"/>
    <property type="gene ID" value="ENSHHUG00000026322.1"/>
</dbReference>
<reference evidence="2" key="2">
    <citation type="submission" date="2025-08" db="UniProtKB">
        <authorList>
            <consortium name="Ensembl"/>
        </authorList>
    </citation>
    <scope>IDENTIFICATION</scope>
</reference>
<protein>
    <submittedName>
        <fullName evidence="2">Uncharacterized protein</fullName>
    </submittedName>
</protein>
<organism evidence="2 3">
    <name type="scientific">Hucho hucho</name>
    <name type="common">huchen</name>
    <dbReference type="NCBI Taxonomy" id="62062"/>
    <lineage>
        <taxon>Eukaryota</taxon>
        <taxon>Metazoa</taxon>
        <taxon>Chordata</taxon>
        <taxon>Craniata</taxon>
        <taxon>Vertebrata</taxon>
        <taxon>Euteleostomi</taxon>
        <taxon>Actinopterygii</taxon>
        <taxon>Neopterygii</taxon>
        <taxon>Teleostei</taxon>
        <taxon>Protacanthopterygii</taxon>
        <taxon>Salmoniformes</taxon>
        <taxon>Salmonidae</taxon>
        <taxon>Salmoninae</taxon>
        <taxon>Hucho</taxon>
    </lineage>
</organism>
<proteinExistence type="predicted"/>
<evidence type="ECO:0000313" key="3">
    <source>
        <dbReference type="Proteomes" id="UP000314982"/>
    </source>
</evidence>
<dbReference type="STRING" id="62062.ENSHHUP00000042783"/>
<feature type="region of interest" description="Disordered" evidence="1">
    <location>
        <begin position="41"/>
        <end position="62"/>
    </location>
</feature>
<keyword evidence="3" id="KW-1185">Reference proteome</keyword>
<feature type="region of interest" description="Disordered" evidence="1">
    <location>
        <begin position="75"/>
        <end position="95"/>
    </location>
</feature>
<name>A0A4W5MY20_9TELE</name>
<evidence type="ECO:0000313" key="2">
    <source>
        <dbReference type="Ensembl" id="ENSHHUP00000042783.1"/>
    </source>
</evidence>
<dbReference type="Proteomes" id="UP000314982">
    <property type="component" value="Unassembled WGS sequence"/>
</dbReference>
<feature type="compositionally biased region" description="Low complexity" evidence="1">
    <location>
        <begin position="44"/>
        <end position="62"/>
    </location>
</feature>